<evidence type="ECO:0008006" key="5">
    <source>
        <dbReference type="Google" id="ProtNLM"/>
    </source>
</evidence>
<accession>A0A9N9W0E6</accession>
<dbReference type="EMBL" id="CABFOC020000002">
    <property type="protein sequence ID" value="CAH0041020.1"/>
    <property type="molecule type" value="Genomic_DNA"/>
</dbReference>
<proteinExistence type="inferred from homology"/>
<evidence type="ECO:0000313" key="4">
    <source>
        <dbReference type="Proteomes" id="UP000775872"/>
    </source>
</evidence>
<feature type="region of interest" description="Disordered" evidence="2">
    <location>
        <begin position="1"/>
        <end position="73"/>
    </location>
</feature>
<feature type="region of interest" description="Disordered" evidence="2">
    <location>
        <begin position="445"/>
        <end position="474"/>
    </location>
</feature>
<gene>
    <name evidence="3" type="ORF">CSOL1703_00004129</name>
</gene>
<evidence type="ECO:0000313" key="3">
    <source>
        <dbReference type="EMBL" id="CAH0041020.1"/>
    </source>
</evidence>
<dbReference type="GO" id="GO:0010737">
    <property type="term" value="P:protein kinase A signaling"/>
    <property type="evidence" value="ECO:0007669"/>
    <property type="project" value="TreeGrafter"/>
</dbReference>
<feature type="compositionally biased region" description="Low complexity" evidence="2">
    <location>
        <begin position="445"/>
        <end position="467"/>
    </location>
</feature>
<dbReference type="Proteomes" id="UP000775872">
    <property type="component" value="Unassembled WGS sequence"/>
</dbReference>
<organism evidence="3 4">
    <name type="scientific">Clonostachys solani</name>
    <dbReference type="NCBI Taxonomy" id="160281"/>
    <lineage>
        <taxon>Eukaryota</taxon>
        <taxon>Fungi</taxon>
        <taxon>Dikarya</taxon>
        <taxon>Ascomycota</taxon>
        <taxon>Pezizomycotina</taxon>
        <taxon>Sordariomycetes</taxon>
        <taxon>Hypocreomycetidae</taxon>
        <taxon>Hypocreales</taxon>
        <taxon>Bionectriaceae</taxon>
        <taxon>Clonostachys</taxon>
    </lineage>
</organism>
<evidence type="ECO:0000256" key="2">
    <source>
        <dbReference type="SAM" id="MobiDB-lite"/>
    </source>
</evidence>
<dbReference type="OrthoDB" id="276323at2759"/>
<keyword evidence="4" id="KW-1185">Reference proteome</keyword>
<protein>
    <recommendedName>
        <fullName evidence="5">Protein SOK1</fullName>
    </recommendedName>
</protein>
<name>A0A9N9W0E6_9HYPO</name>
<dbReference type="Pfam" id="PF05794">
    <property type="entry name" value="Tcp11"/>
    <property type="match status" value="1"/>
</dbReference>
<reference evidence="3" key="1">
    <citation type="submission" date="2021-10" db="EMBL/GenBank/DDBJ databases">
        <authorList>
            <person name="Piombo E."/>
        </authorList>
    </citation>
    <scope>NUCLEOTIDE SEQUENCE</scope>
</reference>
<comment type="similarity">
    <text evidence="1">Belongs to the TCP11 family.</text>
</comment>
<feature type="compositionally biased region" description="Polar residues" evidence="2">
    <location>
        <begin position="41"/>
        <end position="50"/>
    </location>
</feature>
<evidence type="ECO:0000256" key="1">
    <source>
        <dbReference type="ARBA" id="ARBA00010954"/>
    </source>
</evidence>
<sequence>MGLGQGAAERSRRNPSISGEPEPRQDPEAQRNAPPQKDQEGTNTGSSQDSPRGCHASPQSTSSSIPLAPIPSSNVSTPVVVSMGEALINRNITSTPPQGSIDPPITKNTLSELDVQKIFHNPKLRHDINFDPDLHFRPNVEGEKGRKKQERSDCFWRTLRDQLSDFVVDREKFYAQFGNGDGWCLPVLLKTIRDILHTLVPQRDRQFLDEGLNVSLKMQQFHKGVLDLDQLALWLSGVLKSHCAPMRDEEVDTMYNYIKTGNQAGDLDQLVLGMRELLSVLEHMKLDVANHQIRCLRPALIDDTIHFEQKYFCKRLQSGKLDTRESILWYRNAQRLYSNGPSDLNQGFGEMHVLFEALSRLVLPSASRQKIPETFQHDHERILKLRADILDAINLDICMRLYDDLEKLGRLTASVQFLSYNDASSKASSRVPSGEFSFTASLPGSRPSSLAFSSAGSATSSPRSSLAMPSYVAPDQHESRARTQNLYQSLLALLHQAPHAANQAARWQAIAPSMALQIFRYTNAPSGMLPVFEEKLMNNLCRPDSHLYCEMEQKFQQKLLAELSNRVREFKGLSGVSLYSAATEARIMPNNNRMSDHEDESGVEDMATRLAHVGILHWRVWAPLVYVEDVDVPMI</sequence>
<dbReference type="AlphaFoldDB" id="A0A9N9W0E6"/>
<dbReference type="InterPro" id="IPR008862">
    <property type="entry name" value="Tcp11"/>
</dbReference>
<comment type="caution">
    <text evidence="3">The sequence shown here is derived from an EMBL/GenBank/DDBJ whole genome shotgun (WGS) entry which is preliminary data.</text>
</comment>
<feature type="compositionally biased region" description="Low complexity" evidence="2">
    <location>
        <begin position="60"/>
        <end position="73"/>
    </location>
</feature>
<dbReference type="PANTHER" id="PTHR12832">
    <property type="entry name" value="TESTIS-SPECIFIC PROTEIN PBS13 T-COMPLEX 11"/>
    <property type="match status" value="1"/>
</dbReference>
<dbReference type="PANTHER" id="PTHR12832:SF11">
    <property type="entry name" value="LD23868P"/>
    <property type="match status" value="1"/>
</dbReference>